<feature type="region of interest" description="Disordered" evidence="1">
    <location>
        <begin position="1"/>
        <end position="83"/>
    </location>
</feature>
<evidence type="ECO:0000256" key="1">
    <source>
        <dbReference type="SAM" id="MobiDB-lite"/>
    </source>
</evidence>
<reference evidence="3" key="2">
    <citation type="submission" date="2019-02" db="EMBL/GenBank/DDBJ databases">
        <title>Opniocepnalus argus Var Kimnra genome.</title>
        <authorList>
            <person name="Zhou C."/>
            <person name="Xiao S."/>
        </authorList>
    </citation>
    <scope>NUCLEOTIDE SEQUENCE [LARGE SCALE GENOMIC DNA]</scope>
</reference>
<keyword evidence="3" id="KW-1185">Reference proteome</keyword>
<dbReference type="AlphaFoldDB" id="A0A6G1QWB0"/>
<evidence type="ECO:0000313" key="2">
    <source>
        <dbReference type="EMBL" id="KAF3706815.1"/>
    </source>
</evidence>
<feature type="compositionally biased region" description="Polar residues" evidence="1">
    <location>
        <begin position="68"/>
        <end position="83"/>
    </location>
</feature>
<evidence type="ECO:0000313" key="3">
    <source>
        <dbReference type="Proteomes" id="UP000503349"/>
    </source>
</evidence>
<protein>
    <submittedName>
        <fullName evidence="2">Uncharacterized protein</fullName>
    </submittedName>
</protein>
<dbReference type="Proteomes" id="UP000503349">
    <property type="component" value="Chromosome 24"/>
</dbReference>
<dbReference type="EMBL" id="CM015735">
    <property type="protein sequence ID" value="KAF3706815.1"/>
    <property type="molecule type" value="Genomic_DNA"/>
</dbReference>
<organism evidence="2 3">
    <name type="scientific">Channa argus</name>
    <name type="common">Northern snakehead</name>
    <name type="synonym">Ophicephalus argus</name>
    <dbReference type="NCBI Taxonomy" id="215402"/>
    <lineage>
        <taxon>Eukaryota</taxon>
        <taxon>Metazoa</taxon>
        <taxon>Chordata</taxon>
        <taxon>Craniata</taxon>
        <taxon>Vertebrata</taxon>
        <taxon>Euteleostomi</taxon>
        <taxon>Actinopterygii</taxon>
        <taxon>Neopterygii</taxon>
        <taxon>Teleostei</taxon>
        <taxon>Neoteleostei</taxon>
        <taxon>Acanthomorphata</taxon>
        <taxon>Anabantaria</taxon>
        <taxon>Anabantiformes</taxon>
        <taxon>Channoidei</taxon>
        <taxon>Channidae</taxon>
        <taxon>Channa</taxon>
    </lineage>
</organism>
<gene>
    <name evidence="2" type="ORF">EXN66_Car022507</name>
</gene>
<proteinExistence type="predicted"/>
<accession>A0A6G1QWB0</accession>
<sequence>MPKEQGHFGEWATRSTSKNAKDKNNSATLRASQAGYHREQSGMADRRNRMLCCHSEKGSEKDSGYSGKETSYGLTGTVSNITP</sequence>
<feature type="compositionally biased region" description="Basic and acidic residues" evidence="1">
    <location>
        <begin position="36"/>
        <end position="63"/>
    </location>
</feature>
<reference evidence="2 3" key="1">
    <citation type="submission" date="2019-02" db="EMBL/GenBank/DDBJ databases">
        <title>Opniocepnalus argus genome.</title>
        <authorList>
            <person name="Zhou C."/>
            <person name="Xiao S."/>
        </authorList>
    </citation>
    <scope>NUCLEOTIDE SEQUENCE [LARGE SCALE GENOMIC DNA]</scope>
    <source>
        <strain evidence="2">OARG1902GOOAL</strain>
        <tissue evidence="2">Muscle</tissue>
    </source>
</reference>
<name>A0A6G1QWB0_CHAAH</name>